<keyword evidence="2" id="KW-1185">Reference proteome</keyword>
<reference evidence="1" key="2">
    <citation type="submission" date="2024-03" db="EMBL/GenBank/DDBJ databases">
        <authorList>
            <person name="Bromfield E.S.P."/>
            <person name="Cloutier S."/>
        </authorList>
    </citation>
    <scope>NUCLEOTIDE SEQUENCE</scope>
    <source>
        <strain evidence="1">5S5</strain>
    </source>
</reference>
<gene>
    <name evidence="1" type="ORF">WDK88_29585</name>
</gene>
<protein>
    <recommendedName>
        <fullName evidence="3">Helix-turn-helix domain-containing protein</fullName>
    </recommendedName>
</protein>
<evidence type="ECO:0008006" key="3">
    <source>
        <dbReference type="Google" id="ProtNLM"/>
    </source>
</evidence>
<evidence type="ECO:0000313" key="2">
    <source>
        <dbReference type="Proteomes" id="UP001432046"/>
    </source>
</evidence>
<name>A0ABZ2NTT3_9BRAD</name>
<proteinExistence type="predicted"/>
<reference evidence="1" key="1">
    <citation type="journal article" date="2021" name="Int. J. Syst. Evol. Microbiol.">
        <title>Bradyrhizobium septentrionale sp. nov. (sv. septentrionale) and Bradyrhizobium quebecense sp. nov. (sv. septentrionale) associated with legumes native to Canada possess rearranged symbiosis genes and numerous insertion sequences.</title>
        <authorList>
            <person name="Bromfield E.S.P."/>
            <person name="Cloutier S."/>
        </authorList>
    </citation>
    <scope>NUCLEOTIDE SEQUENCE</scope>
    <source>
        <strain evidence="1">5S5</strain>
    </source>
</reference>
<evidence type="ECO:0000313" key="1">
    <source>
        <dbReference type="EMBL" id="WXC77569.1"/>
    </source>
</evidence>
<dbReference type="RefSeq" id="WP_338833542.1">
    <property type="nucleotide sequence ID" value="NZ_CP147711.1"/>
</dbReference>
<dbReference type="Proteomes" id="UP001432046">
    <property type="component" value="Chromosome"/>
</dbReference>
<organism evidence="1 2">
    <name type="scientific">Bradyrhizobium septentrionale</name>
    <dbReference type="NCBI Taxonomy" id="1404411"/>
    <lineage>
        <taxon>Bacteria</taxon>
        <taxon>Pseudomonadati</taxon>
        <taxon>Pseudomonadota</taxon>
        <taxon>Alphaproteobacteria</taxon>
        <taxon>Hyphomicrobiales</taxon>
        <taxon>Nitrobacteraceae</taxon>
        <taxon>Bradyrhizobium</taxon>
    </lineage>
</organism>
<sequence length="91" mass="9767">MSARYLTIDEIEKISTSLAAALAEAITDETDAFSLATFCRRHGISLPTYYRIAQQGLAPATFSIGSRVLVSKEAAARWRAAREAASASETA</sequence>
<dbReference type="EMBL" id="CP147711">
    <property type="protein sequence ID" value="WXC77569.1"/>
    <property type="molecule type" value="Genomic_DNA"/>
</dbReference>
<accession>A0ABZ2NTT3</accession>